<proteinExistence type="predicted"/>
<organism evidence="2 3">
    <name type="scientific">Discostella pseudostelligera</name>
    <dbReference type="NCBI Taxonomy" id="259834"/>
    <lineage>
        <taxon>Eukaryota</taxon>
        <taxon>Sar</taxon>
        <taxon>Stramenopiles</taxon>
        <taxon>Ochrophyta</taxon>
        <taxon>Bacillariophyta</taxon>
        <taxon>Coscinodiscophyceae</taxon>
        <taxon>Thalassiosirophycidae</taxon>
        <taxon>Stephanodiscales</taxon>
        <taxon>Stephanodiscaceae</taxon>
        <taxon>Discostella</taxon>
    </lineage>
</organism>
<comment type="caution">
    <text evidence="2">The sequence shown here is derived from an EMBL/GenBank/DDBJ whole genome shotgun (WGS) entry which is preliminary data.</text>
</comment>
<evidence type="ECO:0000313" key="2">
    <source>
        <dbReference type="EMBL" id="KAL3757315.1"/>
    </source>
</evidence>
<protein>
    <recommendedName>
        <fullName evidence="4">Sfi1 spindle body domain-containing protein</fullName>
    </recommendedName>
</protein>
<sequence length="676" mass="80110">MVPSGRRRIQRHSKVDIVDGPSQSQWRQKYGTQIDASKQEIEDDKSINNWIASLRDNADIDAAVSNVCLEQLVLPDNTPVDKDAADVISRMNKLFEVNSTSNSINFNNGIECHDRLNCMAFDDKDDFDIKSFSKCLQESNFQCDPLINTIVSIERNEEAFSGENMAILFRRSHDDEIARKCIHCLLSLTKENRILRGRVFSRWKKVASDIKESKDVHVRRFHRRRRLRLLRRLLSIWFKASHDRNVRVQRATQMRGLRTKSNAWISWRKFLQQRKTRRNNADFVLKTKLTKMKHATLVEWLSITRRSEHPTQLECGTSISCRSDPGQLTCAVITTDDDTPKSQKTITTTLTKDTHEIGEVQQLKNQHPTNHVQKDTMPKPMQQMKDFDKENKHNHKLSLLRPLRRKSQKHLQNTATPKLVLEMNKRKQEREKSREILRQRYEQKAIERENILKEDLRKRYEEESKVQREFSQQKAFEEHRKKLAASQWKQACNLAAMHRRRSLQKRMLLQWKKIFQMNRFNERKAFIAWSDTASEKCWRNWLRFKNEEQIERNEQMLVHQQLADDFNERRLLATAFAALEVQCQYTRSRLVKGRSQVSALRQRCILSKWQCTILDLGKVRYAKEVKAKRNGSRLCLMRALQSWRSGAKENRKEREISLMIEAKRRQVNKWLEDNCC</sequence>
<evidence type="ECO:0000313" key="3">
    <source>
        <dbReference type="Proteomes" id="UP001530293"/>
    </source>
</evidence>
<reference evidence="2 3" key="1">
    <citation type="submission" date="2024-10" db="EMBL/GenBank/DDBJ databases">
        <title>Updated reference genomes for cyclostephanoid diatoms.</title>
        <authorList>
            <person name="Roberts W.R."/>
            <person name="Alverson A.J."/>
        </authorList>
    </citation>
    <scope>NUCLEOTIDE SEQUENCE [LARGE SCALE GENOMIC DNA]</scope>
    <source>
        <strain evidence="2 3">AJA232-27</strain>
    </source>
</reference>
<accession>A0ABD3LZY6</accession>
<dbReference type="EMBL" id="JALLBG020000268">
    <property type="protein sequence ID" value="KAL3757315.1"/>
    <property type="molecule type" value="Genomic_DNA"/>
</dbReference>
<gene>
    <name evidence="2" type="ORF">ACHAWU_008476</name>
</gene>
<keyword evidence="1" id="KW-0175">Coiled coil</keyword>
<evidence type="ECO:0008006" key="4">
    <source>
        <dbReference type="Google" id="ProtNLM"/>
    </source>
</evidence>
<evidence type="ECO:0000256" key="1">
    <source>
        <dbReference type="SAM" id="Coils"/>
    </source>
</evidence>
<feature type="coiled-coil region" evidence="1">
    <location>
        <begin position="434"/>
        <end position="466"/>
    </location>
</feature>
<dbReference type="AlphaFoldDB" id="A0ABD3LZY6"/>
<name>A0ABD3LZY6_9STRA</name>
<keyword evidence="3" id="KW-1185">Reference proteome</keyword>
<dbReference type="Proteomes" id="UP001530293">
    <property type="component" value="Unassembled WGS sequence"/>
</dbReference>